<keyword evidence="1" id="KW-1133">Transmembrane helix</keyword>
<evidence type="ECO:0008006" key="4">
    <source>
        <dbReference type="Google" id="ProtNLM"/>
    </source>
</evidence>
<feature type="transmembrane region" description="Helical" evidence="1">
    <location>
        <begin position="133"/>
        <end position="152"/>
    </location>
</feature>
<name>A0ABU5VP90_9BACT</name>
<accession>A0ABU5VP90</accession>
<evidence type="ECO:0000256" key="1">
    <source>
        <dbReference type="SAM" id="Phobius"/>
    </source>
</evidence>
<proteinExistence type="predicted"/>
<evidence type="ECO:0000313" key="2">
    <source>
        <dbReference type="EMBL" id="MEA9354866.1"/>
    </source>
</evidence>
<sequence>MVFIISCAFAGLLFDLTMGPWIGMFVSLVVLAFFSKWGEKLVLVFAKARYVGDDESLINQVKNFSCHLNISEVKIYWSNAFVNNVYYTDSYFGKPALVIGKNVYNQFSRNELNSLIYASLLKIKSGEAKNRTMVSLIFTILYSPVYILRALFKSYRMRRNLEIFFYPAFSLKTLMYENEKNVMNFDSEVGKMQGLKKDYMAALFKVSHMPSFNERTVGALVLAELAHTKNTTEDVLGNLLFKSVDINTRMKALSSN</sequence>
<comment type="caution">
    <text evidence="2">The sequence shown here is derived from an EMBL/GenBank/DDBJ whole genome shotgun (WGS) entry which is preliminary data.</text>
</comment>
<keyword evidence="3" id="KW-1185">Reference proteome</keyword>
<dbReference type="EMBL" id="JAYGJQ010000001">
    <property type="protein sequence ID" value="MEA9354866.1"/>
    <property type="molecule type" value="Genomic_DNA"/>
</dbReference>
<gene>
    <name evidence="2" type="ORF">SHI21_01545</name>
</gene>
<organism evidence="2 3">
    <name type="scientific">Bacteriovorax antarcticus</name>
    <dbReference type="NCBI Taxonomy" id="3088717"/>
    <lineage>
        <taxon>Bacteria</taxon>
        <taxon>Pseudomonadati</taxon>
        <taxon>Bdellovibrionota</taxon>
        <taxon>Bacteriovoracia</taxon>
        <taxon>Bacteriovoracales</taxon>
        <taxon>Bacteriovoracaceae</taxon>
        <taxon>Bacteriovorax</taxon>
    </lineage>
</organism>
<keyword evidence="1" id="KW-0472">Membrane</keyword>
<evidence type="ECO:0000313" key="3">
    <source>
        <dbReference type="Proteomes" id="UP001302274"/>
    </source>
</evidence>
<keyword evidence="1" id="KW-0812">Transmembrane</keyword>
<dbReference type="RefSeq" id="WP_323574360.1">
    <property type="nucleotide sequence ID" value="NZ_JAYGJQ010000001.1"/>
</dbReference>
<protein>
    <recommendedName>
        <fullName evidence="4">Peptidase M48 domain-containing protein</fullName>
    </recommendedName>
</protein>
<dbReference type="Proteomes" id="UP001302274">
    <property type="component" value="Unassembled WGS sequence"/>
</dbReference>
<reference evidence="2 3" key="1">
    <citation type="submission" date="2023-11" db="EMBL/GenBank/DDBJ databases">
        <title>A Novel Polar Bacteriovorax (B. antarcticus) Isolated from the Biocrust in Antarctica.</title>
        <authorList>
            <person name="Mun W."/>
            <person name="Choi S.Y."/>
            <person name="Mitchell R.J."/>
        </authorList>
    </citation>
    <scope>NUCLEOTIDE SEQUENCE [LARGE SCALE GENOMIC DNA]</scope>
    <source>
        <strain evidence="2 3">PP10</strain>
    </source>
</reference>